<proteinExistence type="predicted"/>
<accession>A0A2P2NA01</accession>
<organism evidence="1">
    <name type="scientific">Rhizophora mucronata</name>
    <name type="common">Asiatic mangrove</name>
    <dbReference type="NCBI Taxonomy" id="61149"/>
    <lineage>
        <taxon>Eukaryota</taxon>
        <taxon>Viridiplantae</taxon>
        <taxon>Streptophyta</taxon>
        <taxon>Embryophyta</taxon>
        <taxon>Tracheophyta</taxon>
        <taxon>Spermatophyta</taxon>
        <taxon>Magnoliopsida</taxon>
        <taxon>eudicotyledons</taxon>
        <taxon>Gunneridae</taxon>
        <taxon>Pentapetalae</taxon>
        <taxon>rosids</taxon>
        <taxon>fabids</taxon>
        <taxon>Malpighiales</taxon>
        <taxon>Rhizophoraceae</taxon>
        <taxon>Rhizophora</taxon>
    </lineage>
</organism>
<dbReference type="EMBL" id="GGEC01058818">
    <property type="protein sequence ID" value="MBX39302.1"/>
    <property type="molecule type" value="Transcribed_RNA"/>
</dbReference>
<evidence type="ECO:0000313" key="1">
    <source>
        <dbReference type="EMBL" id="MBX39302.1"/>
    </source>
</evidence>
<sequence>MCLRCGNWTINVPEKAKHTAIYMPSIWRFITLTPIDWNNFKKRKNKCRTIS</sequence>
<dbReference type="AlphaFoldDB" id="A0A2P2NA01"/>
<name>A0A2P2NA01_RHIMU</name>
<protein>
    <submittedName>
        <fullName evidence="1">Uncharacterized protein</fullName>
    </submittedName>
</protein>
<reference evidence="1" key="1">
    <citation type="submission" date="2018-02" db="EMBL/GenBank/DDBJ databases">
        <title>Rhizophora mucronata_Transcriptome.</title>
        <authorList>
            <person name="Meera S.P."/>
            <person name="Sreeshan A."/>
            <person name="Augustine A."/>
        </authorList>
    </citation>
    <scope>NUCLEOTIDE SEQUENCE</scope>
    <source>
        <tissue evidence="1">Leaf</tissue>
    </source>
</reference>